<dbReference type="RefSeq" id="WP_126808780.1">
    <property type="nucleotide sequence ID" value="NZ_NGKA01000008.1"/>
</dbReference>
<evidence type="ECO:0000313" key="2">
    <source>
        <dbReference type="Proteomes" id="UP000287605"/>
    </source>
</evidence>
<proteinExistence type="predicted"/>
<dbReference type="Proteomes" id="UP000287605">
    <property type="component" value="Unassembled WGS sequence"/>
</dbReference>
<reference evidence="1 2" key="1">
    <citation type="submission" date="2017-05" db="EMBL/GenBank/DDBJ databases">
        <title>Vagococcus spp. assemblies.</title>
        <authorList>
            <person name="Gulvik C.A."/>
        </authorList>
    </citation>
    <scope>NUCLEOTIDE SEQUENCE [LARGE SCALE GENOMIC DNA]</scope>
    <source>
        <strain evidence="1 2">CCUG 51432</strain>
    </source>
</reference>
<evidence type="ECO:0000313" key="1">
    <source>
        <dbReference type="EMBL" id="RSU12298.1"/>
    </source>
</evidence>
<organism evidence="1 2">
    <name type="scientific">Vagococcus elongatus</name>
    <dbReference type="NCBI Taxonomy" id="180344"/>
    <lineage>
        <taxon>Bacteria</taxon>
        <taxon>Bacillati</taxon>
        <taxon>Bacillota</taxon>
        <taxon>Bacilli</taxon>
        <taxon>Lactobacillales</taxon>
        <taxon>Enterococcaceae</taxon>
        <taxon>Vagococcus</taxon>
    </lineage>
</organism>
<name>A0A430AW74_9ENTE</name>
<gene>
    <name evidence="1" type="ORF">CBF29_06770</name>
</gene>
<keyword evidence="2" id="KW-1185">Reference proteome</keyword>
<dbReference type="AlphaFoldDB" id="A0A430AW74"/>
<comment type="caution">
    <text evidence="1">The sequence shown here is derived from an EMBL/GenBank/DDBJ whole genome shotgun (WGS) entry which is preliminary data.</text>
</comment>
<dbReference type="EMBL" id="NGKA01000008">
    <property type="protein sequence ID" value="RSU12298.1"/>
    <property type="molecule type" value="Genomic_DNA"/>
</dbReference>
<accession>A0A430AW74</accession>
<sequence>MKTVKEFLSEEELADVRKNHEQMFYESFMYDGLIYDTALKAIEECCGEDGLKKIARGYARKEFDRTIDMTVEEYIDYYGDNDTTVASKWEKYLNDVEKFAEDYLNIFQLTDGTPANFKTFVVISI</sequence>
<protein>
    <submittedName>
        <fullName evidence="1">Uncharacterized protein</fullName>
    </submittedName>
</protein>